<dbReference type="GO" id="GO:0005524">
    <property type="term" value="F:ATP binding"/>
    <property type="evidence" value="ECO:0007669"/>
    <property type="project" value="UniProtKB-KW"/>
</dbReference>
<comment type="caution">
    <text evidence="9">The sequence shown here is derived from an EMBL/GenBank/DDBJ whole genome shotgun (WGS) entry which is preliminary data.</text>
</comment>
<dbReference type="SUPFAM" id="SSF56112">
    <property type="entry name" value="Protein kinase-like (PK-like)"/>
    <property type="match status" value="1"/>
</dbReference>
<organism evidence="9 10">
    <name type="scientific">Tanticharoenia sakaeratensis NBRC 103193</name>
    <dbReference type="NCBI Taxonomy" id="1231623"/>
    <lineage>
        <taxon>Bacteria</taxon>
        <taxon>Pseudomonadati</taxon>
        <taxon>Pseudomonadota</taxon>
        <taxon>Alphaproteobacteria</taxon>
        <taxon>Acetobacterales</taxon>
        <taxon>Acetobacteraceae</taxon>
        <taxon>Tanticharoenia</taxon>
    </lineage>
</organism>
<dbReference type="OrthoDB" id="9777791at2"/>
<keyword evidence="6 9" id="KW-0418">Kinase</keyword>
<dbReference type="STRING" id="1231623.Tasa_017_118"/>
<sequence>MTAYRTLAIPALRAYLAEHPTLAGRIGPDPASWQIAEVSDGNLNSVHLVSGSVGGVCVKQSLPHVRVDPSWKMPLDRALYEARYMRETAPFVGDMMPALLHDDPALYLLVVESLAGHAVLRTALATGDAAPGFSGTIGRFVARSCFLGSTLAAPFENMARRLEKFSGNTALTRITVDLVLTDPFGGSSRNRIDHPELEPLVGTLQSDPRLRAAAGALQERFLCAPQGLLHGDLHTGSIMLRAGADRPDVRVIDGEFAHCGPIGFDCGLYLGNLALHAIANPAASAMMQAEAALFLKTFETEFRRLWQDHVGQGDMHSLLTPGTLPDVMDRYLAGVRRDTAGFMGAEIIRRTIGFAHVSDYDLCPTTEARIAAMTRALRVGRALMLEAGTIKTDADFWHRVDAST</sequence>
<gene>
    <name evidence="9" type="ORF">Tasa_017_118</name>
</gene>
<dbReference type="EC" id="2.7.1.100" evidence="3"/>
<dbReference type="GO" id="GO:0009086">
    <property type="term" value="P:methionine biosynthetic process"/>
    <property type="evidence" value="ECO:0007669"/>
    <property type="project" value="InterPro"/>
</dbReference>
<reference evidence="9 10" key="1">
    <citation type="submission" date="2012-10" db="EMBL/GenBank/DDBJ databases">
        <title>Genome sequencing of Tanticharoenia sakaeratensis NBRC 103193.</title>
        <authorList>
            <person name="Azuma Y."/>
            <person name="Hadano H."/>
            <person name="Hirakawa H."/>
            <person name="Matsushita K."/>
        </authorList>
    </citation>
    <scope>NUCLEOTIDE SEQUENCE [LARGE SCALE GENOMIC DNA]</scope>
    <source>
        <strain evidence="9 10">NBRC 103193</strain>
    </source>
</reference>
<evidence type="ECO:0000256" key="5">
    <source>
        <dbReference type="ARBA" id="ARBA00022741"/>
    </source>
</evidence>
<dbReference type="InterPro" id="IPR011009">
    <property type="entry name" value="Kinase-like_dom_sf"/>
</dbReference>
<name>A0A0D6MLF2_9PROT</name>
<dbReference type="EMBL" id="BALE01000017">
    <property type="protein sequence ID" value="GAN54235.1"/>
    <property type="molecule type" value="Genomic_DNA"/>
</dbReference>
<evidence type="ECO:0000313" key="9">
    <source>
        <dbReference type="EMBL" id="GAN54235.1"/>
    </source>
</evidence>
<proteinExistence type="inferred from homology"/>
<comment type="subunit">
    <text evidence="2">Homodimer.</text>
</comment>
<comment type="similarity">
    <text evidence="1">Belongs to the methylthioribose kinase family.</text>
</comment>
<evidence type="ECO:0000256" key="3">
    <source>
        <dbReference type="ARBA" id="ARBA00012128"/>
    </source>
</evidence>
<accession>A0A0D6MLF2</accession>
<dbReference type="RefSeq" id="WP_048848769.1">
    <property type="nucleotide sequence ID" value="NZ_BALE01000017.1"/>
</dbReference>
<evidence type="ECO:0000256" key="6">
    <source>
        <dbReference type="ARBA" id="ARBA00022777"/>
    </source>
</evidence>
<protein>
    <recommendedName>
        <fullName evidence="3">S-methyl-5-thioribose kinase</fullName>
        <ecNumber evidence="3">2.7.1.100</ecNumber>
    </recommendedName>
</protein>
<dbReference type="AlphaFoldDB" id="A0A0D6MLF2"/>
<dbReference type="PANTHER" id="PTHR34273:SF2">
    <property type="entry name" value="METHYLTHIORIBOSE KINASE"/>
    <property type="match status" value="1"/>
</dbReference>
<keyword evidence="4" id="KW-0808">Transferase</keyword>
<dbReference type="Proteomes" id="UP000032679">
    <property type="component" value="Unassembled WGS sequence"/>
</dbReference>
<keyword evidence="7" id="KW-0067">ATP-binding</keyword>
<keyword evidence="10" id="KW-1185">Reference proteome</keyword>
<dbReference type="PANTHER" id="PTHR34273">
    <property type="entry name" value="METHYLTHIORIBOSE KINASE"/>
    <property type="match status" value="1"/>
</dbReference>
<dbReference type="Gene3D" id="3.90.1200.10">
    <property type="match status" value="1"/>
</dbReference>
<dbReference type="Gene3D" id="3.30.200.20">
    <property type="entry name" value="Phosphorylase Kinase, domain 1"/>
    <property type="match status" value="1"/>
</dbReference>
<evidence type="ECO:0000259" key="8">
    <source>
        <dbReference type="Pfam" id="PF01636"/>
    </source>
</evidence>
<dbReference type="GO" id="GO:0046522">
    <property type="term" value="F:S-methyl-5-thioribose kinase activity"/>
    <property type="evidence" value="ECO:0007669"/>
    <property type="project" value="UniProtKB-EC"/>
</dbReference>
<evidence type="ECO:0000256" key="7">
    <source>
        <dbReference type="ARBA" id="ARBA00022840"/>
    </source>
</evidence>
<evidence type="ECO:0000256" key="2">
    <source>
        <dbReference type="ARBA" id="ARBA00011738"/>
    </source>
</evidence>
<dbReference type="Pfam" id="PF01636">
    <property type="entry name" value="APH"/>
    <property type="match status" value="1"/>
</dbReference>
<keyword evidence="5" id="KW-0547">Nucleotide-binding</keyword>
<evidence type="ECO:0000313" key="10">
    <source>
        <dbReference type="Proteomes" id="UP000032679"/>
    </source>
</evidence>
<evidence type="ECO:0000256" key="4">
    <source>
        <dbReference type="ARBA" id="ARBA00022679"/>
    </source>
</evidence>
<dbReference type="NCBIfam" id="TIGR01767">
    <property type="entry name" value="MTRK"/>
    <property type="match status" value="1"/>
</dbReference>
<evidence type="ECO:0000256" key="1">
    <source>
        <dbReference type="ARBA" id="ARBA00010165"/>
    </source>
</evidence>
<dbReference type="InterPro" id="IPR009212">
    <property type="entry name" value="Methylthioribose_kinase"/>
</dbReference>
<feature type="domain" description="Aminoglycoside phosphotransferase" evidence="8">
    <location>
        <begin position="38"/>
        <end position="272"/>
    </location>
</feature>
<dbReference type="InterPro" id="IPR002575">
    <property type="entry name" value="Aminoglycoside_PTrfase"/>
</dbReference>